<evidence type="ECO:0000313" key="3">
    <source>
        <dbReference type="EMBL" id="SDF03424.1"/>
    </source>
</evidence>
<dbReference type="Gene3D" id="1.10.260.40">
    <property type="entry name" value="lambda repressor-like DNA-binding domains"/>
    <property type="match status" value="1"/>
</dbReference>
<evidence type="ECO:0000256" key="1">
    <source>
        <dbReference type="ARBA" id="ARBA00023125"/>
    </source>
</evidence>
<accession>A0A1G7HT42</accession>
<evidence type="ECO:0000259" key="2">
    <source>
        <dbReference type="PROSITE" id="PS50943"/>
    </source>
</evidence>
<dbReference type="SMART" id="SM00530">
    <property type="entry name" value="HTH_XRE"/>
    <property type="match status" value="1"/>
</dbReference>
<proteinExistence type="predicted"/>
<name>A0A1G7HT42_9BACT</name>
<reference evidence="4" key="1">
    <citation type="submission" date="2016-10" db="EMBL/GenBank/DDBJ databases">
        <authorList>
            <person name="Varghese N."/>
            <person name="Submissions S."/>
        </authorList>
    </citation>
    <scope>NUCLEOTIDE SEQUENCE [LARGE SCALE GENOMIC DNA]</scope>
    <source>
        <strain evidence="4">KHC7</strain>
    </source>
</reference>
<dbReference type="EMBL" id="FNBX01000001">
    <property type="protein sequence ID" value="SDF03424.1"/>
    <property type="molecule type" value="Genomic_DNA"/>
</dbReference>
<dbReference type="SUPFAM" id="SSF47413">
    <property type="entry name" value="lambda repressor-like DNA-binding domains"/>
    <property type="match status" value="1"/>
</dbReference>
<keyword evidence="1 3" id="KW-0238">DNA-binding</keyword>
<evidence type="ECO:0000313" key="4">
    <source>
        <dbReference type="Proteomes" id="UP000199355"/>
    </source>
</evidence>
<dbReference type="PANTHER" id="PTHR46797:SF1">
    <property type="entry name" value="METHYLPHOSPHONATE SYNTHASE"/>
    <property type="match status" value="1"/>
</dbReference>
<sequence length="96" mass="10782">MRVYPYLAEALAEVIESLRIERGMTKSSLAEVANLERRYLREIEQQLKRPTVNAVYSICDALGIPPEDFFRLVTRAIEKKKNAAPPGVRVAAGQGH</sequence>
<dbReference type="RefSeq" id="WP_092152301.1">
    <property type="nucleotide sequence ID" value="NZ_FNBX01000001.1"/>
</dbReference>
<dbReference type="GO" id="GO:0003677">
    <property type="term" value="F:DNA binding"/>
    <property type="evidence" value="ECO:0007669"/>
    <property type="project" value="UniProtKB-KW"/>
</dbReference>
<gene>
    <name evidence="3" type="ORF">SAMN05192586_10118</name>
</gene>
<dbReference type="CDD" id="cd00093">
    <property type="entry name" value="HTH_XRE"/>
    <property type="match status" value="1"/>
</dbReference>
<keyword evidence="4" id="KW-1185">Reference proteome</keyword>
<feature type="domain" description="HTH cro/C1-type" evidence="2">
    <location>
        <begin position="15"/>
        <end position="69"/>
    </location>
</feature>
<dbReference type="GO" id="GO:0003700">
    <property type="term" value="F:DNA-binding transcription factor activity"/>
    <property type="evidence" value="ECO:0007669"/>
    <property type="project" value="TreeGrafter"/>
</dbReference>
<protein>
    <submittedName>
        <fullName evidence="3">DNA-binding transcriptional regulator, XRE-family HTH domain</fullName>
    </submittedName>
</protein>
<dbReference type="STRING" id="571438.SAMN05192586_10118"/>
<dbReference type="Proteomes" id="UP000199355">
    <property type="component" value="Unassembled WGS sequence"/>
</dbReference>
<dbReference type="PANTHER" id="PTHR46797">
    <property type="entry name" value="HTH-TYPE TRANSCRIPTIONAL REGULATOR"/>
    <property type="match status" value="1"/>
</dbReference>
<dbReference type="OrthoDB" id="9814553at2"/>
<dbReference type="GO" id="GO:0005829">
    <property type="term" value="C:cytosol"/>
    <property type="evidence" value="ECO:0007669"/>
    <property type="project" value="TreeGrafter"/>
</dbReference>
<dbReference type="InterPro" id="IPR001387">
    <property type="entry name" value="Cro/C1-type_HTH"/>
</dbReference>
<dbReference type="PROSITE" id="PS50943">
    <property type="entry name" value="HTH_CROC1"/>
    <property type="match status" value="1"/>
</dbReference>
<dbReference type="Pfam" id="PF01381">
    <property type="entry name" value="HTH_3"/>
    <property type="match status" value="1"/>
</dbReference>
<dbReference type="AlphaFoldDB" id="A0A1G7HT42"/>
<dbReference type="InterPro" id="IPR050807">
    <property type="entry name" value="TransReg_Diox_bact_type"/>
</dbReference>
<dbReference type="InterPro" id="IPR010982">
    <property type="entry name" value="Lambda_DNA-bd_dom_sf"/>
</dbReference>
<organism evidence="3 4">
    <name type="scientific">Desulfovibrio legallii</name>
    <dbReference type="NCBI Taxonomy" id="571438"/>
    <lineage>
        <taxon>Bacteria</taxon>
        <taxon>Pseudomonadati</taxon>
        <taxon>Thermodesulfobacteriota</taxon>
        <taxon>Desulfovibrionia</taxon>
        <taxon>Desulfovibrionales</taxon>
        <taxon>Desulfovibrionaceae</taxon>
        <taxon>Desulfovibrio</taxon>
    </lineage>
</organism>